<keyword evidence="1" id="KW-1133">Transmembrane helix</keyword>
<gene>
    <name evidence="2" type="ORF">BACCIP111883_02406</name>
</gene>
<name>A0ABM8YP18_9BACI</name>
<keyword evidence="1" id="KW-0472">Membrane</keyword>
<protein>
    <submittedName>
        <fullName evidence="2">Uncharacterized protein</fullName>
    </submittedName>
</protein>
<dbReference type="Proteomes" id="UP000789833">
    <property type="component" value="Unassembled WGS sequence"/>
</dbReference>
<evidence type="ECO:0000313" key="2">
    <source>
        <dbReference type="EMBL" id="CAG9621633.1"/>
    </source>
</evidence>
<reference evidence="2 3" key="1">
    <citation type="submission" date="2021-10" db="EMBL/GenBank/DDBJ databases">
        <authorList>
            <person name="Criscuolo A."/>
        </authorList>
    </citation>
    <scope>NUCLEOTIDE SEQUENCE [LARGE SCALE GENOMIC DNA]</scope>
    <source>
        <strain evidence="3">CIP 111883</strain>
    </source>
</reference>
<organism evidence="2 3">
    <name type="scientific">Sutcliffiella rhizosphaerae</name>
    <dbReference type="NCBI Taxonomy" id="2880967"/>
    <lineage>
        <taxon>Bacteria</taxon>
        <taxon>Bacillati</taxon>
        <taxon>Bacillota</taxon>
        <taxon>Bacilli</taxon>
        <taxon>Bacillales</taxon>
        <taxon>Bacillaceae</taxon>
        <taxon>Sutcliffiella</taxon>
    </lineage>
</organism>
<evidence type="ECO:0000256" key="1">
    <source>
        <dbReference type="SAM" id="Phobius"/>
    </source>
</evidence>
<evidence type="ECO:0000313" key="3">
    <source>
        <dbReference type="Proteomes" id="UP000789833"/>
    </source>
</evidence>
<feature type="transmembrane region" description="Helical" evidence="1">
    <location>
        <begin position="6"/>
        <end position="28"/>
    </location>
</feature>
<dbReference type="EMBL" id="CAKJTJ010000012">
    <property type="protein sequence ID" value="CAG9621633.1"/>
    <property type="molecule type" value="Genomic_DNA"/>
</dbReference>
<proteinExistence type="predicted"/>
<accession>A0ABM8YP18</accession>
<keyword evidence="3" id="KW-1185">Reference proteome</keyword>
<keyword evidence="1" id="KW-0812">Transmembrane</keyword>
<sequence>MLWARVIAICFFSFTSISLFLFQGIEFVKAFSEYFHNK</sequence>
<comment type="caution">
    <text evidence="2">The sequence shown here is derived from an EMBL/GenBank/DDBJ whole genome shotgun (WGS) entry which is preliminary data.</text>
</comment>